<dbReference type="Pfam" id="PF01396">
    <property type="entry name" value="Zn_ribbon_Top1"/>
    <property type="match status" value="1"/>
</dbReference>
<evidence type="ECO:0000313" key="6">
    <source>
        <dbReference type="Proteomes" id="UP000242815"/>
    </source>
</evidence>
<keyword evidence="2" id="KW-0472">Membrane</keyword>
<evidence type="ECO:0000259" key="4">
    <source>
        <dbReference type="Pfam" id="PF04471"/>
    </source>
</evidence>
<sequence>MARRRRTSGFEDLVTVLARLPWWVCLAIALVAWLVLHSIATAPVDTSQVLTANDMGSVLRGQMIRAFALVGQYFVPMTCVIAAIASVASRRHRKKLINDVQAATQPGKAIDGLDWRQFEQLVGEAFRRQGYSITETGGNGPDGGIDLILRKDGEKYLVQCKHWRSLKVGVAVIREFFGAMAVEGAAGGFVVTSGRFTKEAQDFASGRNIQLIEGPILKQWIAQHKSQPSKAPPAPTTLVTPEQPQVPSCPQCNAPMIKRTAKRGANAGNVFWGCSEYPRCRGIVSI</sequence>
<dbReference type="InterPro" id="IPR013498">
    <property type="entry name" value="Topo_IA_Znf"/>
</dbReference>
<dbReference type="PANTHER" id="PTHR30015">
    <property type="entry name" value="MRR RESTRICTION SYSTEM PROTEIN"/>
    <property type="match status" value="1"/>
</dbReference>
<dbReference type="GO" id="GO:0005694">
    <property type="term" value="C:chromosome"/>
    <property type="evidence" value="ECO:0007669"/>
    <property type="project" value="InterPro"/>
</dbReference>
<accession>A0A1I6B8P6</accession>
<evidence type="ECO:0000259" key="3">
    <source>
        <dbReference type="Pfam" id="PF01396"/>
    </source>
</evidence>
<dbReference type="GO" id="GO:0009307">
    <property type="term" value="P:DNA restriction-modification system"/>
    <property type="evidence" value="ECO:0007669"/>
    <property type="project" value="InterPro"/>
</dbReference>
<dbReference type="Gene3D" id="3.30.65.10">
    <property type="entry name" value="Bacterial Topoisomerase I, domain 1"/>
    <property type="match status" value="1"/>
</dbReference>
<feature type="region of interest" description="Disordered" evidence="1">
    <location>
        <begin position="224"/>
        <end position="244"/>
    </location>
</feature>
<dbReference type="OrthoDB" id="5782056at2"/>
<evidence type="ECO:0000256" key="2">
    <source>
        <dbReference type="SAM" id="Phobius"/>
    </source>
</evidence>
<dbReference type="SUPFAM" id="SSF57783">
    <property type="entry name" value="Zinc beta-ribbon"/>
    <property type="match status" value="1"/>
</dbReference>
<dbReference type="InterPro" id="IPR011335">
    <property type="entry name" value="Restrct_endonuc-II-like"/>
</dbReference>
<dbReference type="Gene3D" id="3.40.1350.10">
    <property type="match status" value="1"/>
</dbReference>
<evidence type="ECO:0000313" key="5">
    <source>
        <dbReference type="EMBL" id="SFQ77285.1"/>
    </source>
</evidence>
<keyword evidence="2" id="KW-0812">Transmembrane</keyword>
<gene>
    <name evidence="5" type="ORF">SAMN05216578_103258</name>
</gene>
<organism evidence="5 6">
    <name type="scientific">Halopseudomonas formosensis</name>
    <dbReference type="NCBI Taxonomy" id="1002526"/>
    <lineage>
        <taxon>Bacteria</taxon>
        <taxon>Pseudomonadati</taxon>
        <taxon>Pseudomonadota</taxon>
        <taxon>Gammaproteobacteria</taxon>
        <taxon>Pseudomonadales</taxon>
        <taxon>Pseudomonadaceae</taxon>
        <taxon>Halopseudomonas</taxon>
    </lineage>
</organism>
<dbReference type="GO" id="GO:0015666">
    <property type="term" value="F:restriction endodeoxyribonuclease activity"/>
    <property type="evidence" value="ECO:0007669"/>
    <property type="project" value="TreeGrafter"/>
</dbReference>
<protein>
    <submittedName>
        <fullName evidence="5">Restriction system protein</fullName>
    </submittedName>
</protein>
<dbReference type="GO" id="GO:0006265">
    <property type="term" value="P:DNA topological change"/>
    <property type="evidence" value="ECO:0007669"/>
    <property type="project" value="InterPro"/>
</dbReference>
<feature type="transmembrane region" description="Helical" evidence="2">
    <location>
        <begin position="64"/>
        <end position="88"/>
    </location>
</feature>
<dbReference type="PANTHER" id="PTHR30015:SF7">
    <property type="entry name" value="TYPE IV METHYL-DIRECTED RESTRICTION ENZYME ECOKMRR"/>
    <property type="match status" value="1"/>
</dbReference>
<keyword evidence="2" id="KW-1133">Transmembrane helix</keyword>
<dbReference type="AlphaFoldDB" id="A0A1I6B8P6"/>
<dbReference type="SUPFAM" id="SSF52980">
    <property type="entry name" value="Restriction endonuclease-like"/>
    <property type="match status" value="1"/>
</dbReference>
<dbReference type="RefSeq" id="WP_090538204.1">
    <property type="nucleotide sequence ID" value="NZ_FOYD01000003.1"/>
</dbReference>
<feature type="domain" description="DNA topoisomerase type IA zn finger" evidence="3">
    <location>
        <begin position="248"/>
        <end position="284"/>
    </location>
</feature>
<dbReference type="InterPro" id="IPR007560">
    <property type="entry name" value="Restrct_endonuc_IV_Mrr"/>
</dbReference>
<dbReference type="GO" id="GO:0003916">
    <property type="term" value="F:DNA topoisomerase activity"/>
    <property type="evidence" value="ECO:0007669"/>
    <property type="project" value="InterPro"/>
</dbReference>
<name>A0A1I6B8P6_9GAMM</name>
<dbReference type="GO" id="GO:0003677">
    <property type="term" value="F:DNA binding"/>
    <property type="evidence" value="ECO:0007669"/>
    <property type="project" value="InterPro"/>
</dbReference>
<dbReference type="STRING" id="1002526.SAMN05216578_103258"/>
<feature type="domain" description="Restriction endonuclease type IV Mrr" evidence="4">
    <location>
        <begin position="111"/>
        <end position="221"/>
    </location>
</feature>
<dbReference type="InterPro" id="IPR052906">
    <property type="entry name" value="Type_IV_Methyl-Rstrct_Enzyme"/>
</dbReference>
<proteinExistence type="predicted"/>
<dbReference type="EMBL" id="FOYD01000003">
    <property type="protein sequence ID" value="SFQ77285.1"/>
    <property type="molecule type" value="Genomic_DNA"/>
</dbReference>
<reference evidence="5 6" key="1">
    <citation type="submission" date="2016-10" db="EMBL/GenBank/DDBJ databases">
        <authorList>
            <person name="de Groot N.N."/>
        </authorList>
    </citation>
    <scope>NUCLEOTIDE SEQUENCE [LARGE SCALE GENOMIC DNA]</scope>
    <source>
        <strain evidence="5 6">JCM 18415</strain>
    </source>
</reference>
<feature type="transmembrane region" description="Helical" evidence="2">
    <location>
        <begin position="20"/>
        <end position="44"/>
    </location>
</feature>
<evidence type="ECO:0000256" key="1">
    <source>
        <dbReference type="SAM" id="MobiDB-lite"/>
    </source>
</evidence>
<dbReference type="InterPro" id="IPR011856">
    <property type="entry name" value="tRNA_endonuc-like_dom_sf"/>
</dbReference>
<dbReference type="Proteomes" id="UP000242815">
    <property type="component" value="Unassembled WGS sequence"/>
</dbReference>
<dbReference type="Pfam" id="PF04471">
    <property type="entry name" value="Mrr_cat"/>
    <property type="match status" value="1"/>
</dbReference>